<accession>A0ABQ6A3E8</accession>
<proteinExistence type="predicted"/>
<gene>
    <name evidence="1" type="ORF">GCM10010909_10210</name>
</gene>
<sequence length="329" mass="36098">MAAFKRDMSMSSLMDRVFGSEADNAVVKDCTSLLEQQAVMYQAMLAGHEAVIRETQAVVRAREETVREREAVVREREAVIDALRAGQNTRSLIAPADSTGADLPAYISALLPQLEGWCTLSKALWLVELVSNMSGTRIGEIGVYGGKSLIPMALAARNRPGAMVYAIEPWSNSVAVEQATSAENDQWWREVDLNKIKLGFVSAVMDCGLAGVVKLIELPSDEARCAFQAMRGYRFDLLHVDGSHAEGQALTDVKDWLPLVAPGGILVLDDIGWETVTKARDYLRATCDVIGEVIEDKNVSYGAYRTRPAPRAQEFKTETWANMLSEVLA</sequence>
<dbReference type="Gene3D" id="3.40.50.150">
    <property type="entry name" value="Vaccinia Virus protein VP39"/>
    <property type="match status" value="1"/>
</dbReference>
<name>A0ABQ6A3E8_9PROT</name>
<dbReference type="SUPFAM" id="SSF53335">
    <property type="entry name" value="S-adenosyl-L-methionine-dependent methyltransferases"/>
    <property type="match status" value="1"/>
</dbReference>
<dbReference type="Pfam" id="PF13578">
    <property type="entry name" value="Methyltransf_24"/>
    <property type="match status" value="1"/>
</dbReference>
<reference evidence="2" key="1">
    <citation type="journal article" date="2019" name="Int. J. Syst. Evol. Microbiol.">
        <title>The Global Catalogue of Microorganisms (GCM) 10K type strain sequencing project: providing services to taxonomists for standard genome sequencing and annotation.</title>
        <authorList>
            <consortium name="The Broad Institute Genomics Platform"/>
            <consortium name="The Broad Institute Genome Sequencing Center for Infectious Disease"/>
            <person name="Wu L."/>
            <person name="Ma J."/>
        </authorList>
    </citation>
    <scope>NUCLEOTIDE SEQUENCE [LARGE SCALE GENOMIC DNA]</scope>
    <source>
        <strain evidence="2">NBRC 112502</strain>
    </source>
</reference>
<keyword evidence="2" id="KW-1185">Reference proteome</keyword>
<evidence type="ECO:0008006" key="3">
    <source>
        <dbReference type="Google" id="ProtNLM"/>
    </source>
</evidence>
<comment type="caution">
    <text evidence="1">The sequence shown here is derived from an EMBL/GenBank/DDBJ whole genome shotgun (WGS) entry which is preliminary data.</text>
</comment>
<dbReference type="Proteomes" id="UP001156641">
    <property type="component" value="Unassembled WGS sequence"/>
</dbReference>
<dbReference type="EMBL" id="BSOS01000013">
    <property type="protein sequence ID" value="GLR66341.1"/>
    <property type="molecule type" value="Genomic_DNA"/>
</dbReference>
<organism evidence="1 2">
    <name type="scientific">Acidocella aquatica</name>
    <dbReference type="NCBI Taxonomy" id="1922313"/>
    <lineage>
        <taxon>Bacteria</taxon>
        <taxon>Pseudomonadati</taxon>
        <taxon>Pseudomonadota</taxon>
        <taxon>Alphaproteobacteria</taxon>
        <taxon>Acetobacterales</taxon>
        <taxon>Acidocellaceae</taxon>
        <taxon>Acidocella</taxon>
    </lineage>
</organism>
<evidence type="ECO:0000313" key="1">
    <source>
        <dbReference type="EMBL" id="GLR66341.1"/>
    </source>
</evidence>
<evidence type="ECO:0000313" key="2">
    <source>
        <dbReference type="Proteomes" id="UP001156641"/>
    </source>
</evidence>
<dbReference type="InterPro" id="IPR029063">
    <property type="entry name" value="SAM-dependent_MTases_sf"/>
</dbReference>
<protein>
    <recommendedName>
        <fullName evidence="3">Class I SAM-dependent methyltransferase</fullName>
    </recommendedName>
</protein>